<accession>A0A2Z4Y153</accession>
<dbReference type="Proteomes" id="UP000681131">
    <property type="component" value="Chromosome"/>
</dbReference>
<reference evidence="3 5" key="2">
    <citation type="submission" date="2019-08" db="EMBL/GenBank/DDBJ databases">
        <title>Complete genome sequences of Francisella adeliensis (FSC1325 and FSC1326).</title>
        <authorList>
            <person name="Ohrman C."/>
            <person name="Uneklint I."/>
            <person name="Vallesi A."/>
            <person name="Karlsson L."/>
            <person name="Sjodin A."/>
        </authorList>
    </citation>
    <scope>NUCLEOTIDE SEQUENCE [LARGE SCALE GENOMIC DNA]</scope>
    <source>
        <strain evidence="3 5">FSC1325</strain>
    </source>
</reference>
<evidence type="ECO:0000256" key="1">
    <source>
        <dbReference type="SAM" id="SignalP"/>
    </source>
</evidence>
<proteinExistence type="predicted"/>
<sequence length="200" mass="22550">MKTIIKFIITAIICSSVAFTAYGNSSSNGTDRTLMIYNDTNKNIYFKAAAIKCMYIHSDEEKDYIPAGEFGTFKFEEEASGYCAMRDKSLYVGLYTENNTVETKAQLGGLTIKAYYKAIGANIRNWLPKENMKFDKYPGHNNASYYVSVSGHIKNYGDLDPVDQVRWATKLPPIPPFNKSNVENSNPDTILKFIENQIKA</sequence>
<dbReference type="RefSeq" id="WP_112870783.1">
    <property type="nucleotide sequence ID" value="NZ_CP021781.1"/>
</dbReference>
<dbReference type="EMBL" id="CP021781">
    <property type="protein sequence ID" value="AXA34608.1"/>
    <property type="molecule type" value="Genomic_DNA"/>
</dbReference>
<dbReference type="Proteomes" id="UP000251120">
    <property type="component" value="Chromosome"/>
</dbReference>
<keyword evidence="5" id="KW-1185">Reference proteome</keyword>
<dbReference type="AlphaFoldDB" id="A0A2Z4Y153"/>
<gene>
    <name evidence="2" type="ORF">CDH04_09460</name>
    <name evidence="3" type="ORF">FZC43_09470</name>
</gene>
<evidence type="ECO:0000313" key="2">
    <source>
        <dbReference type="EMBL" id="AXA34608.1"/>
    </source>
</evidence>
<name>A0A2Z4Y153_9GAMM</name>
<organism evidence="2 4">
    <name type="scientific">Francisella adeliensis</name>
    <dbReference type="NCBI Taxonomy" id="2007306"/>
    <lineage>
        <taxon>Bacteria</taxon>
        <taxon>Pseudomonadati</taxon>
        <taxon>Pseudomonadota</taxon>
        <taxon>Gammaproteobacteria</taxon>
        <taxon>Thiotrichales</taxon>
        <taxon>Francisellaceae</taxon>
        <taxon>Francisella</taxon>
    </lineage>
</organism>
<dbReference type="KEGG" id="fad:CDH04_09460"/>
<reference evidence="2 4" key="1">
    <citation type="submission" date="2017-06" db="EMBL/GenBank/DDBJ databases">
        <title>Complete genome of Francisella adeliensis.</title>
        <authorList>
            <person name="Vallesi A."/>
            <person name="Sjodin A."/>
        </authorList>
    </citation>
    <scope>NUCLEOTIDE SEQUENCE [LARGE SCALE GENOMIC DNA]</scope>
    <source>
        <strain evidence="2 4">FDC440</strain>
    </source>
</reference>
<evidence type="ECO:0000313" key="5">
    <source>
        <dbReference type="Proteomes" id="UP000681131"/>
    </source>
</evidence>
<feature type="signal peptide" evidence="1">
    <location>
        <begin position="1"/>
        <end position="20"/>
    </location>
</feature>
<evidence type="ECO:0000313" key="3">
    <source>
        <dbReference type="EMBL" id="QIW12852.1"/>
    </source>
</evidence>
<protein>
    <submittedName>
        <fullName evidence="2">Uncharacterized protein</fullName>
    </submittedName>
</protein>
<evidence type="ECO:0000313" key="4">
    <source>
        <dbReference type="Proteomes" id="UP000251120"/>
    </source>
</evidence>
<feature type="chain" id="PRO_5016384124" evidence="1">
    <location>
        <begin position="21"/>
        <end position="200"/>
    </location>
</feature>
<keyword evidence="1" id="KW-0732">Signal</keyword>
<dbReference type="EMBL" id="CP043424">
    <property type="protein sequence ID" value="QIW12852.1"/>
    <property type="molecule type" value="Genomic_DNA"/>
</dbReference>